<protein>
    <recommendedName>
        <fullName evidence="5">Zn(2)-C6 fungal-type domain-containing protein</fullName>
    </recommendedName>
</protein>
<feature type="compositionally biased region" description="Polar residues" evidence="1">
    <location>
        <begin position="661"/>
        <end position="673"/>
    </location>
</feature>
<feature type="region of interest" description="Disordered" evidence="1">
    <location>
        <begin position="621"/>
        <end position="673"/>
    </location>
</feature>
<feature type="compositionally biased region" description="Low complexity" evidence="1">
    <location>
        <begin position="621"/>
        <end position="630"/>
    </location>
</feature>
<dbReference type="EMBL" id="QGMK01000452">
    <property type="protein sequence ID" value="TVY81600.1"/>
    <property type="molecule type" value="Genomic_DNA"/>
</dbReference>
<evidence type="ECO:0008006" key="5">
    <source>
        <dbReference type="Google" id="ProtNLM"/>
    </source>
</evidence>
<gene>
    <name evidence="3" type="ORF">LSUE1_G003560</name>
</gene>
<dbReference type="Pfam" id="PF11951">
    <property type="entry name" value="Fungal_trans_2"/>
    <property type="match status" value="1"/>
</dbReference>
<dbReference type="OrthoDB" id="4314040at2759"/>
<name>A0A8T9CCL7_9HELO</name>
<evidence type="ECO:0000256" key="1">
    <source>
        <dbReference type="SAM" id="MobiDB-lite"/>
    </source>
</evidence>
<evidence type="ECO:0000313" key="3">
    <source>
        <dbReference type="EMBL" id="TVY81600.1"/>
    </source>
</evidence>
<organism evidence="3 4">
    <name type="scientific">Lachnellula suecica</name>
    <dbReference type="NCBI Taxonomy" id="602035"/>
    <lineage>
        <taxon>Eukaryota</taxon>
        <taxon>Fungi</taxon>
        <taxon>Dikarya</taxon>
        <taxon>Ascomycota</taxon>
        <taxon>Pezizomycotina</taxon>
        <taxon>Leotiomycetes</taxon>
        <taxon>Helotiales</taxon>
        <taxon>Lachnaceae</taxon>
        <taxon>Lachnellula</taxon>
    </lineage>
</organism>
<keyword evidence="2" id="KW-0812">Transmembrane</keyword>
<dbReference type="Proteomes" id="UP000469558">
    <property type="component" value="Unassembled WGS sequence"/>
</dbReference>
<accession>A0A8T9CCL7</accession>
<feature type="compositionally biased region" description="Polar residues" evidence="1">
    <location>
        <begin position="117"/>
        <end position="127"/>
    </location>
</feature>
<dbReference type="AlphaFoldDB" id="A0A8T9CCL7"/>
<keyword evidence="4" id="KW-1185">Reference proteome</keyword>
<evidence type="ECO:0000256" key="2">
    <source>
        <dbReference type="SAM" id="Phobius"/>
    </source>
</evidence>
<dbReference type="InterPro" id="IPR021858">
    <property type="entry name" value="Fun_TF"/>
</dbReference>
<sequence length="673" mass="74993">MVNTGKVSQNTATVYLFCSPFLYSYVVDLIFPIPSFLLAFDRMLYVSSSTNQGMETFVELSTARINDTDCDEGKPGCMRCQKSKRVCPGYRDTFELNLRDQTSSTRKRMNRMLKPPSSYNPIQDSTNRGQINDLKIVTTNYSSNDTDSSTWSSGRSSTRGSFSSMSSFGTTPSPEVTKFHQHSGSLCPQLSTPIDQQAACFFLANFVLLPAKNTMRGYLDFLLPHLRKANPDSCLSAAFTAVAMASLGTRPNSKSLLPQADLCYVKALNEINLALKDPKMASSDSGLGAVLLLSFFEQITAPRLNHQAWNSHVDGAVALLKARGPKAFQNPTGREVWHTVRATYTIQRIANSTAIEPSADWWMAVPPTDKIIQVFAELNLKIAELKYDAEKTTILFARTPTNYEKILALLRRAEQLEVESRTWFESLPLSWEARSEAWCDDMGIDYSTSEVHPGRIDSYSEMWIAYHQNIARATRILVWSTILRCVAWLGGGQKDYRLSPEYARAQQACRPLIEDVVASCPYFFGWNKDKNEAMGDKSFFACGTQDTGSVKCLWGIFVMWPLFVASSSDFSSPSQKGYLRGRLQYISGTMGIYQASVLLNAPRAFPSMYIMRDMRSMQAHTQAQANANAQISTSTSPPNSFKPGLREPTLAPRTWGVQIINPPQSDSNTGAEC</sequence>
<comment type="caution">
    <text evidence="3">The sequence shown here is derived from an EMBL/GenBank/DDBJ whole genome shotgun (WGS) entry which is preliminary data.</text>
</comment>
<reference evidence="3 4" key="1">
    <citation type="submission" date="2018-05" db="EMBL/GenBank/DDBJ databases">
        <title>Genome sequencing and assembly of the regulated plant pathogen Lachnellula willkommii and related sister species for the development of diagnostic species identification markers.</title>
        <authorList>
            <person name="Giroux E."/>
            <person name="Bilodeau G."/>
        </authorList>
    </citation>
    <scope>NUCLEOTIDE SEQUENCE [LARGE SCALE GENOMIC DNA]</scope>
    <source>
        <strain evidence="3 4">CBS 268.59</strain>
    </source>
</reference>
<dbReference type="InterPro" id="IPR053175">
    <property type="entry name" value="DHMBA_Reg_Transcription_Factor"/>
</dbReference>
<keyword evidence="2" id="KW-0472">Membrane</keyword>
<proteinExistence type="predicted"/>
<feature type="region of interest" description="Disordered" evidence="1">
    <location>
        <begin position="143"/>
        <end position="167"/>
    </location>
</feature>
<feature type="transmembrane region" description="Helical" evidence="2">
    <location>
        <begin position="20"/>
        <end position="40"/>
    </location>
</feature>
<dbReference type="PANTHER" id="PTHR38791:SF13">
    <property type="entry name" value="ZN(2)-C6 FUNGAL-TYPE DOMAIN-CONTAINING PROTEIN"/>
    <property type="match status" value="1"/>
</dbReference>
<keyword evidence="2" id="KW-1133">Transmembrane helix</keyword>
<evidence type="ECO:0000313" key="4">
    <source>
        <dbReference type="Proteomes" id="UP000469558"/>
    </source>
</evidence>
<feature type="region of interest" description="Disordered" evidence="1">
    <location>
        <begin position="104"/>
        <end position="127"/>
    </location>
</feature>
<dbReference type="PANTHER" id="PTHR38791">
    <property type="entry name" value="ZN(II)2CYS6 TRANSCRIPTION FACTOR (EUROFUNG)-RELATED-RELATED"/>
    <property type="match status" value="1"/>
</dbReference>